<dbReference type="Pfam" id="PF01755">
    <property type="entry name" value="Glyco_transf_25"/>
    <property type="match status" value="1"/>
</dbReference>
<organism evidence="2 3">
    <name type="scientific">Morganella psychrotolerans</name>
    <dbReference type="NCBI Taxonomy" id="368603"/>
    <lineage>
        <taxon>Bacteria</taxon>
        <taxon>Pseudomonadati</taxon>
        <taxon>Pseudomonadota</taxon>
        <taxon>Gammaproteobacteria</taxon>
        <taxon>Enterobacterales</taxon>
        <taxon>Morganellaceae</taxon>
        <taxon>Morganella</taxon>
    </lineage>
</organism>
<sequence>MIRVNWGFVDKVVYINLAKRTDRRESIEFQLKKMAVPPEKIIRFEAIEHDKGALGCAMSHVAVLTMAKENNWQNVLILEDDMVFNDDDESHDRINYFFSSLISTDWDAGFLSGSYFKIKQKHGCFYQVFRSYLSNSYIVNQHYYDELIAVFDVSIEKMNEGIIHRNYCSLDVYWHYLMQRDDWYAIYPCVGYQLVDMSDIEGYMTDRVCYFSRTIDEM</sequence>
<name>A0A1B8HN35_9GAMM</name>
<protein>
    <recommendedName>
        <fullName evidence="1">Glycosyl transferase family 25 domain-containing protein</fullName>
    </recommendedName>
</protein>
<dbReference type="RefSeq" id="WP_067421439.1">
    <property type="nucleotide sequence ID" value="NZ_LZEX01000002.1"/>
</dbReference>
<feature type="domain" description="Glycosyl transferase family 25" evidence="1">
    <location>
        <begin position="51"/>
        <end position="88"/>
    </location>
</feature>
<reference evidence="2 3" key="1">
    <citation type="submission" date="2016-06" db="EMBL/GenBank/DDBJ databases">
        <authorList>
            <person name="Kjaerup R.B."/>
            <person name="Dalgaard T.S."/>
            <person name="Juul-Madsen H.R."/>
        </authorList>
    </citation>
    <scope>NUCLEOTIDE SEQUENCE [LARGE SCALE GENOMIC DNA]</scope>
    <source>
        <strain evidence="2 3">GCSL-Mp3</strain>
    </source>
</reference>
<dbReference type="InterPro" id="IPR002654">
    <property type="entry name" value="Glyco_trans_25"/>
</dbReference>
<dbReference type="Proteomes" id="UP000092247">
    <property type="component" value="Unassembled WGS sequence"/>
</dbReference>
<accession>A0A1B8HN35</accession>
<dbReference type="CDD" id="cd06532">
    <property type="entry name" value="Glyco_transf_25"/>
    <property type="match status" value="1"/>
</dbReference>
<dbReference type="AlphaFoldDB" id="A0A1B8HN35"/>
<comment type="caution">
    <text evidence="2">The sequence shown here is derived from an EMBL/GenBank/DDBJ whole genome shotgun (WGS) entry which is preliminary data.</text>
</comment>
<gene>
    <name evidence="2" type="ORF">AYY17_14565</name>
</gene>
<evidence type="ECO:0000313" key="2">
    <source>
        <dbReference type="EMBL" id="OBU10747.1"/>
    </source>
</evidence>
<evidence type="ECO:0000313" key="3">
    <source>
        <dbReference type="Proteomes" id="UP000092247"/>
    </source>
</evidence>
<proteinExistence type="predicted"/>
<dbReference type="EMBL" id="LZEX01000002">
    <property type="protein sequence ID" value="OBU10747.1"/>
    <property type="molecule type" value="Genomic_DNA"/>
</dbReference>
<evidence type="ECO:0000259" key="1">
    <source>
        <dbReference type="Pfam" id="PF01755"/>
    </source>
</evidence>